<dbReference type="Pfam" id="PF05406">
    <property type="entry name" value="WGR"/>
    <property type="match status" value="1"/>
</dbReference>
<dbReference type="InterPro" id="IPR011989">
    <property type="entry name" value="ARM-like"/>
</dbReference>
<dbReference type="EMBL" id="JASVEJ010000004">
    <property type="protein sequence ID" value="MDL5056080.1"/>
    <property type="molecule type" value="Genomic_DNA"/>
</dbReference>
<organism evidence="4 5">
    <name type="scientific">Geitlerinema calcuttense NRMC-F 0142</name>
    <dbReference type="NCBI Taxonomy" id="2922238"/>
    <lineage>
        <taxon>Bacteria</taxon>
        <taxon>Bacillati</taxon>
        <taxon>Cyanobacteriota</taxon>
        <taxon>Cyanophyceae</taxon>
        <taxon>Geitlerinematales</taxon>
        <taxon>Geitlerinemataceae</taxon>
        <taxon>Geitlerinema</taxon>
    </lineage>
</organism>
<keyword evidence="1" id="KW-0042">Antenna complex</keyword>
<dbReference type="Gene3D" id="2.20.140.10">
    <property type="entry name" value="WGR domain"/>
    <property type="match status" value="1"/>
</dbReference>
<sequence>MQLLKRTTLHCQEGSSDKIYEVDLCQTEGGYLVNFRYGRRGTTLKEGVKTTEPVPLAQAEKVFDKLVSEKTKKGYSDVSEPISAPETTPKVTFTSREQAILERLAGRGNPKWPLSRAIWRAGELHMSEATPQLLELLGKHDALTDYCIAWALGYCGGEGALEALIQLYQNSATPEFVARIAFEAILKLSDSQTQADLQSEMIEFLPPELRSLAQNGSIEALTAELNRYLESGDYQHFAVLDRFYQIDNAYTRPVLLNFLKTVSFRPNFFQRIRHIFKMAEYRHDAEVFAILVRRFESEPRYYVNNRWGVNVPGVGYLSNQEYRYNPETRRGEYITTHALTNEIRSPNSHLAYSNRTCEYFKRRTWRSLKQLGEANNPDYIAIAVSLLLQYCDRDAQPVKSTVLYRWNYQTGAATQQKIEWGAFAGYLTFNHILHENSPDFYLAPGTTAWRTRLSASERISEGREEAFPQLWDNHPEALLQLLQASECLPVHQFAAKALREQGKFCQTLSLATLVQLVGKPYEVTAKLAYDLIVQNGYHQHADFELILAVIRCVSPVARAGAYSWIEANRERYLESSQFIADLVLSEYTDTRAFARRLLSSSVISDATAKVLIGRMIAGLISLTPAQAELAKEVGETLVVCFAPQLRQIGLGVVIDLLRHPLPEVQETGARILLNHATPAVELPPNLIESLIESPYEAVRTIGVRILGQLPDDRLMRDRNLLVAMAVSSIPDLRAGIQATIRRLGDRYPDFSTQIATDLIEVLLSPEKHEGVHNDVVQLLKSFPQWQDNIEREINLKLLQAKSSAAQELGGVVLLRHASDWVLEFEVAELVKLASHQILAVREAARQMFVSNRDKIRNSTEAKLAAVRILESKWQDSREFAHQFFNTQFIPEDWTPDVMILVCDSIRDEVRQFGRDLVTRYFEQDYGTEYLLKFSEHPSADMQLFASNYLENYAANNLERLRQLMPYFITVLCQVNRGRVAKDRILKFLEKEAQKTEAAAQIVAEILTRQSLTMAIGDKSTAIQILLKIHQQYPQIPVPLQVQPVPTQV</sequence>
<keyword evidence="5" id="KW-1185">Reference proteome</keyword>
<evidence type="ECO:0000256" key="2">
    <source>
        <dbReference type="ARBA" id="ARBA00022738"/>
    </source>
</evidence>
<gene>
    <name evidence="4" type="ORF">QQ055_01135</name>
</gene>
<evidence type="ECO:0000256" key="1">
    <source>
        <dbReference type="ARBA" id="ARBA00022549"/>
    </source>
</evidence>
<evidence type="ECO:0000313" key="4">
    <source>
        <dbReference type="EMBL" id="MDL5056080.1"/>
    </source>
</evidence>
<dbReference type="InterPro" id="IPR000225">
    <property type="entry name" value="Armadillo"/>
</dbReference>
<dbReference type="Proteomes" id="UP001230986">
    <property type="component" value="Unassembled WGS sequence"/>
</dbReference>
<feature type="domain" description="WGR" evidence="3">
    <location>
        <begin position="1"/>
        <end position="88"/>
    </location>
</feature>
<evidence type="ECO:0000313" key="5">
    <source>
        <dbReference type="Proteomes" id="UP001230986"/>
    </source>
</evidence>
<keyword evidence="2" id="KW-0605">Phycobilisome</keyword>
<dbReference type="InterPro" id="IPR036930">
    <property type="entry name" value="WGR_dom_sf"/>
</dbReference>
<dbReference type="SUPFAM" id="SSF48371">
    <property type="entry name" value="ARM repeat"/>
    <property type="match status" value="1"/>
</dbReference>
<evidence type="ECO:0000259" key="3">
    <source>
        <dbReference type="PROSITE" id="PS51977"/>
    </source>
</evidence>
<accession>A0ABT7LVL4</accession>
<dbReference type="RefSeq" id="WP_286004091.1">
    <property type="nucleotide sequence ID" value="NZ_JASVEJ010000004.1"/>
</dbReference>
<dbReference type="Gene3D" id="1.25.10.10">
    <property type="entry name" value="Leucine-rich Repeat Variant"/>
    <property type="match status" value="2"/>
</dbReference>
<dbReference type="SUPFAM" id="SSF142921">
    <property type="entry name" value="WGR domain-like"/>
    <property type="match status" value="1"/>
</dbReference>
<comment type="caution">
    <text evidence="4">The sequence shown here is derived from an EMBL/GenBank/DDBJ whole genome shotgun (WGS) entry which is preliminary data.</text>
</comment>
<protein>
    <submittedName>
        <fullName evidence="4">WGR domain-containing protein</fullName>
    </submittedName>
</protein>
<proteinExistence type="predicted"/>
<reference evidence="4 5" key="1">
    <citation type="submission" date="2023-06" db="EMBL/GenBank/DDBJ databases">
        <title>Whole genome sequence of Oscillatoria calcuttensis NRMC-F 0142.</title>
        <authorList>
            <person name="Shakena Fathima T."/>
            <person name="Muralitharan G."/>
            <person name="Thajuddin N."/>
        </authorList>
    </citation>
    <scope>NUCLEOTIDE SEQUENCE [LARGE SCALE GENOMIC DNA]</scope>
    <source>
        <strain evidence="4 5">NRMC-F 0142</strain>
    </source>
</reference>
<dbReference type="InterPro" id="IPR016024">
    <property type="entry name" value="ARM-type_fold"/>
</dbReference>
<dbReference type="PROSITE" id="PS50176">
    <property type="entry name" value="ARM_REPEAT"/>
    <property type="match status" value="1"/>
</dbReference>
<dbReference type="SMART" id="SM00773">
    <property type="entry name" value="WGR"/>
    <property type="match status" value="1"/>
</dbReference>
<name>A0ABT7LVL4_9CYAN</name>
<dbReference type="PROSITE" id="PS51977">
    <property type="entry name" value="WGR"/>
    <property type="match status" value="1"/>
</dbReference>
<dbReference type="InterPro" id="IPR008893">
    <property type="entry name" value="WGR_domain"/>
</dbReference>
<dbReference type="CDD" id="cd07998">
    <property type="entry name" value="WGR_DNA_ligase"/>
    <property type="match status" value="1"/>
</dbReference>